<dbReference type="PROSITE" id="PS50888">
    <property type="entry name" value="BHLH"/>
    <property type="match status" value="1"/>
</dbReference>
<keyword evidence="2" id="KW-0805">Transcription regulation</keyword>
<evidence type="ECO:0000256" key="4">
    <source>
        <dbReference type="ARBA" id="ARBA00023242"/>
    </source>
</evidence>
<dbReference type="PANTHER" id="PTHR45959">
    <property type="entry name" value="BHLH TRANSCRIPTION FACTOR"/>
    <property type="match status" value="1"/>
</dbReference>
<dbReference type="OrthoDB" id="690068at2759"/>
<name>A0A9D4VAR5_ADICA</name>
<evidence type="ECO:0000313" key="7">
    <source>
        <dbReference type="Proteomes" id="UP000886520"/>
    </source>
</evidence>
<evidence type="ECO:0000313" key="6">
    <source>
        <dbReference type="EMBL" id="KAI5082047.1"/>
    </source>
</evidence>
<evidence type="ECO:0000259" key="5">
    <source>
        <dbReference type="PROSITE" id="PS50888"/>
    </source>
</evidence>
<dbReference type="Pfam" id="PF00010">
    <property type="entry name" value="HLH"/>
    <property type="match status" value="1"/>
</dbReference>
<dbReference type="PANTHER" id="PTHR45959:SF2">
    <property type="entry name" value="BHLH TRANSCRIPTION FACTOR"/>
    <property type="match status" value="1"/>
</dbReference>
<feature type="domain" description="BHLH" evidence="5">
    <location>
        <begin position="378"/>
        <end position="427"/>
    </location>
</feature>
<comment type="subcellular location">
    <subcellularLocation>
        <location evidence="1">Nucleus</location>
    </subcellularLocation>
</comment>
<dbReference type="SMART" id="SM00353">
    <property type="entry name" value="HLH"/>
    <property type="match status" value="1"/>
</dbReference>
<keyword evidence="4" id="KW-0539">Nucleus</keyword>
<keyword evidence="7" id="KW-1185">Reference proteome</keyword>
<evidence type="ECO:0000256" key="1">
    <source>
        <dbReference type="ARBA" id="ARBA00004123"/>
    </source>
</evidence>
<proteinExistence type="predicted"/>
<evidence type="ECO:0000256" key="2">
    <source>
        <dbReference type="ARBA" id="ARBA00023015"/>
    </source>
</evidence>
<dbReference type="Pfam" id="PF22754">
    <property type="entry name" value="bHLH-TF_ACT-like_plant"/>
    <property type="match status" value="1"/>
</dbReference>
<dbReference type="EMBL" id="JABFUD020000003">
    <property type="protein sequence ID" value="KAI5082047.1"/>
    <property type="molecule type" value="Genomic_DNA"/>
</dbReference>
<accession>A0A9D4VAR5</accession>
<dbReference type="SUPFAM" id="SSF47459">
    <property type="entry name" value="HLH, helix-loop-helix DNA-binding domain"/>
    <property type="match status" value="1"/>
</dbReference>
<gene>
    <name evidence="6" type="ORF">GOP47_0001790</name>
</gene>
<reference evidence="6" key="1">
    <citation type="submission" date="2021-01" db="EMBL/GenBank/DDBJ databases">
        <title>Adiantum capillus-veneris genome.</title>
        <authorList>
            <person name="Fang Y."/>
            <person name="Liao Q."/>
        </authorList>
    </citation>
    <scope>NUCLEOTIDE SEQUENCE</scope>
    <source>
        <strain evidence="6">H3</strain>
        <tissue evidence="6">Leaf</tissue>
    </source>
</reference>
<dbReference type="InterPro" id="IPR054502">
    <property type="entry name" value="bHLH-TF_ACT-like_plant"/>
</dbReference>
<dbReference type="AlphaFoldDB" id="A0A9D4VAR5"/>
<dbReference type="InterPro" id="IPR052610">
    <property type="entry name" value="bHLH_transcription_regulator"/>
</dbReference>
<dbReference type="Proteomes" id="UP000886520">
    <property type="component" value="Chromosome 2"/>
</dbReference>
<organism evidence="6 7">
    <name type="scientific">Adiantum capillus-veneris</name>
    <name type="common">Maidenhair fern</name>
    <dbReference type="NCBI Taxonomy" id="13818"/>
    <lineage>
        <taxon>Eukaryota</taxon>
        <taxon>Viridiplantae</taxon>
        <taxon>Streptophyta</taxon>
        <taxon>Embryophyta</taxon>
        <taxon>Tracheophyta</taxon>
        <taxon>Polypodiopsida</taxon>
        <taxon>Polypodiidae</taxon>
        <taxon>Polypodiales</taxon>
        <taxon>Pteridineae</taxon>
        <taxon>Pteridaceae</taxon>
        <taxon>Vittarioideae</taxon>
        <taxon>Adiantum</taxon>
    </lineage>
</organism>
<dbReference type="GO" id="GO:0005634">
    <property type="term" value="C:nucleus"/>
    <property type="evidence" value="ECO:0007669"/>
    <property type="project" value="UniProtKB-SubCell"/>
</dbReference>
<protein>
    <recommendedName>
        <fullName evidence="5">BHLH domain-containing protein</fullName>
    </recommendedName>
</protein>
<dbReference type="Gene3D" id="4.10.280.10">
    <property type="entry name" value="Helix-loop-helix DNA-binding domain"/>
    <property type="match status" value="1"/>
</dbReference>
<dbReference type="InterPro" id="IPR036638">
    <property type="entry name" value="HLH_DNA-bd_sf"/>
</dbReference>
<keyword evidence="3" id="KW-0804">Transcription</keyword>
<sequence length="535" mass="59097">MWSKSSPHCEESGFEPWRRHFKVFIALTIPARAARSCTIEASHISKKYLLLSYPPRPEPFMLCPAFVSPLPCASCLRPLPDAARPLYPPEKTATLRAHTAIHSKRASDRGPLIAAARDFNHIGASPIRALILGFQIQIYGMEVHQQLASFPSGSGGAGDLDTSGTMINWLLSELELDLHQVYHTPAIGDDLSRLVASSNPISIALQEASSTSASVCLSPRLELSAVKELMVSYVLEPADQPLQGSSGTPTFSPKIVSLGNISFAHPQPLKIEETTLCGRARRKKASSAVEVLPNEKMQIVGKLFASMEDSTSFAGNRDQLTFRDWHKKVCRVEQQLLGCIKEDGFLHPRIEPAQQMQTLNFIGVADSTNTVPNASILRKSDSHVLAERRRREKLNQRFVALSAILPGLKKVDKASILGDAIKYVKQLEEHLKQVETQHSCSKNNTDESIQPADIEARAFGNNVLIHVHCNKIKNILVRCLELLDKMPLLIINANVLSFSDTALDLTVIAQIEQDSDLTANDIVEALQTFFSQFQY</sequence>
<dbReference type="InterPro" id="IPR011598">
    <property type="entry name" value="bHLH_dom"/>
</dbReference>
<dbReference type="GO" id="GO:0046983">
    <property type="term" value="F:protein dimerization activity"/>
    <property type="evidence" value="ECO:0007669"/>
    <property type="project" value="InterPro"/>
</dbReference>
<comment type="caution">
    <text evidence="6">The sequence shown here is derived from an EMBL/GenBank/DDBJ whole genome shotgun (WGS) entry which is preliminary data.</text>
</comment>
<evidence type="ECO:0000256" key="3">
    <source>
        <dbReference type="ARBA" id="ARBA00023163"/>
    </source>
</evidence>